<evidence type="ECO:0000259" key="10">
    <source>
        <dbReference type="Pfam" id="PF09764"/>
    </source>
</evidence>
<comment type="catalytic activity">
    <reaction evidence="7 8">
        <text>N-terminal L-glutaminyl-[protein] + H2O = N-terminal L-glutamyl-[protein] + NH4(+)</text>
        <dbReference type="Rhea" id="RHEA:50680"/>
        <dbReference type="Rhea" id="RHEA-COMP:12668"/>
        <dbReference type="Rhea" id="RHEA-COMP:12777"/>
        <dbReference type="ChEBI" id="CHEBI:15377"/>
        <dbReference type="ChEBI" id="CHEBI:28938"/>
        <dbReference type="ChEBI" id="CHEBI:64721"/>
        <dbReference type="ChEBI" id="CHEBI:64722"/>
        <dbReference type="EC" id="3.5.1.122"/>
    </reaction>
</comment>
<evidence type="ECO:0000313" key="12">
    <source>
        <dbReference type="Proteomes" id="UP000694541"/>
    </source>
</evidence>
<keyword evidence="6 8" id="KW-0378">Hydrolase</keyword>
<dbReference type="Pfam" id="PF09764">
    <property type="entry name" value="Nt_Gln_amidase"/>
    <property type="match status" value="1"/>
</dbReference>
<feature type="domain" description="Protein N-terminal glutamine amidohydrolase alpha beta roll" evidence="10">
    <location>
        <begin position="52"/>
        <end position="229"/>
    </location>
</feature>
<reference evidence="11" key="1">
    <citation type="submission" date="2025-08" db="UniProtKB">
        <authorList>
            <consortium name="Ensembl"/>
        </authorList>
    </citation>
    <scope>IDENTIFICATION</scope>
</reference>
<evidence type="ECO:0000256" key="7">
    <source>
        <dbReference type="ARBA" id="ARBA00048768"/>
    </source>
</evidence>
<sequence length="242" mass="27527">MAVPPRGRVSSGKAQPAAPAAPSTSCAALAPPPRPAMAAYEAAVPPRPACAYTSCYCEENVWKLCDYIRSQHRYPLEEFYAVFISNDRRMIPLWKQKSGHGDEPVVWDYHVILLHVSSGKQNFIYDLDTVLPFPCPFDVYSVEAFRLDDSLRPEFHRKIRMVRADLYLKTFASDRSHMKDANGKWQKPPPTYPCIETADSKMNLDEFISMNPKVGWGSVFPLPDFVHRFGRQTDYSYSLEGQ</sequence>
<dbReference type="InterPro" id="IPR039733">
    <property type="entry name" value="NTAQ1"/>
</dbReference>
<evidence type="ECO:0000256" key="6">
    <source>
        <dbReference type="ARBA" id="ARBA00022801"/>
    </source>
</evidence>
<accession>A0A8B9N1V0</accession>
<protein>
    <recommendedName>
        <fullName evidence="5 8">Protein N-terminal glutamine amidohydrolase</fullName>
        <ecNumber evidence="4 8">3.5.1.122</ecNumber>
    </recommendedName>
    <alternativeName>
        <fullName evidence="8">Protein NH2-terminal glutamine deamidase</fullName>
    </alternativeName>
</protein>
<evidence type="ECO:0000256" key="2">
    <source>
        <dbReference type="ARBA" id="ARBA00008985"/>
    </source>
</evidence>
<dbReference type="Ensembl" id="ENSANIT00000017862.1">
    <property type="protein sequence ID" value="ENSANIP00000017275.1"/>
    <property type="gene ID" value="ENSANIG00000011735.1"/>
</dbReference>
<dbReference type="EC" id="3.5.1.122" evidence="4 8"/>
<dbReference type="PANTHER" id="PTHR13035:SF0">
    <property type="entry name" value="PROTEIN N-TERMINAL GLUTAMINE AMIDOHYDROLASE"/>
    <property type="match status" value="1"/>
</dbReference>
<dbReference type="GO" id="GO:0005634">
    <property type="term" value="C:nucleus"/>
    <property type="evidence" value="ECO:0007669"/>
    <property type="project" value="TreeGrafter"/>
</dbReference>
<evidence type="ECO:0000313" key="11">
    <source>
        <dbReference type="Ensembl" id="ENSANIP00000017275.1"/>
    </source>
</evidence>
<evidence type="ECO:0000256" key="9">
    <source>
        <dbReference type="SAM" id="MobiDB-lite"/>
    </source>
</evidence>
<dbReference type="FunFam" id="3.10.620.10:FF:000001">
    <property type="entry name" value="Blast:Protein N-terminal glutamine amidohydrolase"/>
    <property type="match status" value="1"/>
</dbReference>
<organism evidence="11 12">
    <name type="scientific">Accipiter nisus</name>
    <name type="common">Eurasian sparrowhawk</name>
    <dbReference type="NCBI Taxonomy" id="211598"/>
    <lineage>
        <taxon>Eukaryota</taxon>
        <taxon>Metazoa</taxon>
        <taxon>Chordata</taxon>
        <taxon>Craniata</taxon>
        <taxon>Vertebrata</taxon>
        <taxon>Euteleostomi</taxon>
        <taxon>Archelosauria</taxon>
        <taxon>Archosauria</taxon>
        <taxon>Dinosauria</taxon>
        <taxon>Saurischia</taxon>
        <taxon>Theropoda</taxon>
        <taxon>Coelurosauria</taxon>
        <taxon>Aves</taxon>
        <taxon>Neognathae</taxon>
        <taxon>Neoaves</taxon>
        <taxon>Telluraves</taxon>
        <taxon>Accipitrimorphae</taxon>
        <taxon>Accipitriformes</taxon>
        <taxon>Accipitridae</taxon>
        <taxon>Accipitrinae</taxon>
        <taxon>Accipiter</taxon>
    </lineage>
</organism>
<comment type="function">
    <text evidence="1">Mediates the side-chain deamidation of N-terminal glutamine residues to glutamate, an important step in N-end rule pathway of protein degradation. Conversion of the resulting N-terminal glutamine to glutamate renders the protein susceptible to arginylation, polyubiquitination and degradation as specified by the N-end rule. Does not act on substrates with internal or C-terminal glutamine and does not act on non-glutamine residues in any position. Does not deaminate acetylated N-terminal glutamine. With the exception of proline, all tested second-position residues on substrate peptides do not greatly influence the activity. In contrast, a proline at position 2, virtually abolishes deamidation of N-terminal glutamine.</text>
</comment>
<evidence type="ECO:0000256" key="8">
    <source>
        <dbReference type="RuleBase" id="RU367082"/>
    </source>
</evidence>
<evidence type="ECO:0000256" key="4">
    <source>
        <dbReference type="ARBA" id="ARBA00012718"/>
    </source>
</evidence>
<feature type="compositionally biased region" description="Low complexity" evidence="9">
    <location>
        <begin position="10"/>
        <end position="21"/>
    </location>
</feature>
<dbReference type="InterPro" id="IPR037132">
    <property type="entry name" value="N_Gln_amidohydro_ab_roll_sf"/>
</dbReference>
<comment type="similarity">
    <text evidence="2 8">Belongs to the NTAQ1 family.</text>
</comment>
<dbReference type="PANTHER" id="PTHR13035">
    <property type="entry name" value="PROTEIN N-TERMINAL GLUTAMINE AMIDOHYDROLASE"/>
    <property type="match status" value="1"/>
</dbReference>
<dbReference type="Gene3D" id="3.10.620.10">
    <property type="entry name" value="Protein N-terminal glutamine amidohydrolase, alpha beta roll"/>
    <property type="match status" value="1"/>
</dbReference>
<keyword evidence="12" id="KW-1185">Reference proteome</keyword>
<reference evidence="11" key="2">
    <citation type="submission" date="2025-09" db="UniProtKB">
        <authorList>
            <consortium name="Ensembl"/>
        </authorList>
    </citation>
    <scope>IDENTIFICATION</scope>
</reference>
<evidence type="ECO:0000256" key="3">
    <source>
        <dbReference type="ARBA" id="ARBA00011245"/>
    </source>
</evidence>
<dbReference type="Proteomes" id="UP000694541">
    <property type="component" value="Unplaced"/>
</dbReference>
<dbReference type="InterPro" id="IPR023128">
    <property type="entry name" value="Prot_N_Gln_amidohydro_ab_roll"/>
</dbReference>
<dbReference type="GO" id="GO:0070773">
    <property type="term" value="F:protein-N-terminal glutamine amidohydrolase activity"/>
    <property type="evidence" value="ECO:0007669"/>
    <property type="project" value="UniProtKB-UniRule"/>
</dbReference>
<evidence type="ECO:0000256" key="1">
    <source>
        <dbReference type="ARBA" id="ARBA00002022"/>
    </source>
</evidence>
<proteinExistence type="inferred from homology"/>
<name>A0A8B9N1V0_9AVES</name>
<dbReference type="AlphaFoldDB" id="A0A8B9N1V0"/>
<evidence type="ECO:0000256" key="5">
    <source>
        <dbReference type="ARBA" id="ARBA00021247"/>
    </source>
</evidence>
<comment type="subunit">
    <text evidence="3 8">Monomer.</text>
</comment>
<dbReference type="GO" id="GO:0008418">
    <property type="term" value="F:protein-N-terminal asparagine amidohydrolase activity"/>
    <property type="evidence" value="ECO:0007669"/>
    <property type="project" value="UniProtKB-UniRule"/>
</dbReference>
<feature type="region of interest" description="Disordered" evidence="9">
    <location>
        <begin position="1"/>
        <end position="21"/>
    </location>
</feature>
<dbReference type="GO" id="GO:0005829">
    <property type="term" value="C:cytosol"/>
    <property type="evidence" value="ECO:0007669"/>
    <property type="project" value="TreeGrafter"/>
</dbReference>